<dbReference type="SMART" id="SM00338">
    <property type="entry name" value="BRLZ"/>
    <property type="match status" value="1"/>
</dbReference>
<dbReference type="SUPFAM" id="SSF57959">
    <property type="entry name" value="Leucine zipper domain"/>
    <property type="match status" value="1"/>
</dbReference>
<organism evidence="2 3">
    <name type="scientific">Saprolegnia diclina (strain VS20)</name>
    <dbReference type="NCBI Taxonomy" id="1156394"/>
    <lineage>
        <taxon>Eukaryota</taxon>
        <taxon>Sar</taxon>
        <taxon>Stramenopiles</taxon>
        <taxon>Oomycota</taxon>
        <taxon>Saprolegniomycetes</taxon>
        <taxon>Saprolegniales</taxon>
        <taxon>Saprolegniaceae</taxon>
        <taxon>Saprolegnia</taxon>
    </lineage>
</organism>
<name>T0RSV2_SAPDV</name>
<keyword evidence="3" id="KW-1185">Reference proteome</keyword>
<dbReference type="Proteomes" id="UP000030762">
    <property type="component" value="Unassembled WGS sequence"/>
</dbReference>
<gene>
    <name evidence="2" type="ORF">SDRG_09291</name>
</gene>
<dbReference type="EMBL" id="JH767160">
    <property type="protein sequence ID" value="EQC33313.1"/>
    <property type="molecule type" value="Genomic_DNA"/>
</dbReference>
<dbReference type="InterPro" id="IPR046347">
    <property type="entry name" value="bZIP_sf"/>
</dbReference>
<dbReference type="Gene3D" id="3.30.160.60">
    <property type="entry name" value="Classic Zinc Finger"/>
    <property type="match status" value="1"/>
</dbReference>
<sequence>MDLDRVLSVTTDVVELKRLRNQVHQQRYRQKKKRLVGQLERQVVDLRATVDHLHLRWRRLQEEKRALSAPALTSDGSARLVHTYYTLFEHGRGTGAAGLDQIAFLRSVMAPDLDFMDDKVDGLAKLVQQWDVYSWVFPALQLTALHVEAPIITDDQEIVHAHVTLQLQLSPTAIETIYPALPPKEAALVVGRDLLVPISMHFYINAATRQVCALTTHADIAVAAFKLLGDLRASTTVLERSPLRHNAELNVMQL</sequence>
<evidence type="ECO:0000259" key="1">
    <source>
        <dbReference type="SMART" id="SM00338"/>
    </source>
</evidence>
<dbReference type="VEuPathDB" id="FungiDB:SDRG_09291"/>
<feature type="domain" description="BZIP" evidence="1">
    <location>
        <begin position="9"/>
        <end position="73"/>
    </location>
</feature>
<reference evidence="2 3" key="1">
    <citation type="submission" date="2012-04" db="EMBL/GenBank/DDBJ databases">
        <title>The Genome Sequence of Saprolegnia declina VS20.</title>
        <authorList>
            <consortium name="The Broad Institute Genome Sequencing Platform"/>
            <person name="Russ C."/>
            <person name="Nusbaum C."/>
            <person name="Tyler B."/>
            <person name="van West P."/>
            <person name="Dieguez-Uribeondo J."/>
            <person name="de Bruijn I."/>
            <person name="Tripathy S."/>
            <person name="Jiang R."/>
            <person name="Young S.K."/>
            <person name="Zeng Q."/>
            <person name="Gargeya S."/>
            <person name="Fitzgerald M."/>
            <person name="Haas B."/>
            <person name="Abouelleil A."/>
            <person name="Alvarado L."/>
            <person name="Arachchi H.M."/>
            <person name="Berlin A."/>
            <person name="Chapman S.B."/>
            <person name="Goldberg J."/>
            <person name="Griggs A."/>
            <person name="Gujja S."/>
            <person name="Hansen M."/>
            <person name="Howarth C."/>
            <person name="Imamovic A."/>
            <person name="Larimer J."/>
            <person name="McCowen C."/>
            <person name="Montmayeur A."/>
            <person name="Murphy C."/>
            <person name="Neiman D."/>
            <person name="Pearson M."/>
            <person name="Priest M."/>
            <person name="Roberts A."/>
            <person name="Saif S."/>
            <person name="Shea T."/>
            <person name="Sisk P."/>
            <person name="Sykes S."/>
            <person name="Wortman J."/>
            <person name="Nusbaum C."/>
            <person name="Birren B."/>
        </authorList>
    </citation>
    <scope>NUCLEOTIDE SEQUENCE [LARGE SCALE GENOMIC DNA]</scope>
    <source>
        <strain evidence="2 3">VS20</strain>
    </source>
</reference>
<evidence type="ECO:0000313" key="2">
    <source>
        <dbReference type="EMBL" id="EQC33312.1"/>
    </source>
</evidence>
<accession>T0RSV2</accession>
<dbReference type="RefSeq" id="XP_008613436.1">
    <property type="nucleotide sequence ID" value="XM_008615214.1"/>
</dbReference>
<dbReference type="RefSeq" id="XP_008613435.1">
    <property type="nucleotide sequence ID" value="XM_008615213.1"/>
</dbReference>
<evidence type="ECO:0000313" key="3">
    <source>
        <dbReference type="Proteomes" id="UP000030762"/>
    </source>
</evidence>
<dbReference type="OrthoDB" id="99097at2759"/>
<dbReference type="GO" id="GO:0003700">
    <property type="term" value="F:DNA-binding transcription factor activity"/>
    <property type="evidence" value="ECO:0007669"/>
    <property type="project" value="InterPro"/>
</dbReference>
<dbReference type="InterPro" id="IPR004827">
    <property type="entry name" value="bZIP"/>
</dbReference>
<dbReference type="AlphaFoldDB" id="T0RSV2"/>
<proteinExistence type="predicted"/>
<protein>
    <recommendedName>
        <fullName evidence="1">BZIP domain-containing protein</fullName>
    </recommendedName>
</protein>
<dbReference type="InParanoid" id="T0RSV2"/>
<dbReference type="EMBL" id="JH767160">
    <property type="protein sequence ID" value="EQC33312.1"/>
    <property type="molecule type" value="Genomic_DNA"/>
</dbReference>
<dbReference type="CDD" id="cd14686">
    <property type="entry name" value="bZIP"/>
    <property type="match status" value="1"/>
</dbReference>
<dbReference type="GeneID" id="19950018"/>